<evidence type="ECO:0000256" key="1">
    <source>
        <dbReference type="SAM" id="MobiDB-lite"/>
    </source>
</evidence>
<evidence type="ECO:0008006" key="4">
    <source>
        <dbReference type="Google" id="ProtNLM"/>
    </source>
</evidence>
<keyword evidence="3" id="KW-1185">Reference proteome</keyword>
<evidence type="ECO:0000313" key="3">
    <source>
        <dbReference type="Proteomes" id="UP001519460"/>
    </source>
</evidence>
<feature type="compositionally biased region" description="Low complexity" evidence="1">
    <location>
        <begin position="119"/>
        <end position="135"/>
    </location>
</feature>
<sequence length="515" mass="57677">MGAVMLVLAVMTETESSSSRDLKPKSTINTGLSTGMTQGIWTDGISTDESSWLNGLDLYSNAIPLAVTEVRKHFGSKSTGVNVSIAPVTNVTASDKQKITTVPLARTAITVLRNPPSSPAAATATTTILPPSTTSRPHKGSDAPFLTEVEPGLWRLNFSLCSNMTDVAHQSFQFGDTVEALFELHPDDKRSYVCRFLTSRKRNYVYMTIVMEEFRVWGDDGGSPCIADFASFTYDDQNRPVGTRYPCEESIVIATSPIPGIVEQNHVGLIMTVNAGDRLKRTIRERSTLKIFWKFRFFFTDRPGYTIAEHYHTTSQHAGFITNFLFNGRRHYSTFTNVFFMFRISAWEVVMISFLHFDIDCTEGKLQYYERTSEKMQGEDEMMFDASLLHRLRGVFVLIDTRCGTEPLPPTLYNVTIGIRFYSGTGKTASGFKLHYSIHNATEAPQSLGANLFNCSVPYYPSFQQHLQCNLVVQCQGGEDEIDCPYTTADCGLGLVDAGDKCYKYVEERRRDHVV</sequence>
<dbReference type="InterPro" id="IPR035914">
    <property type="entry name" value="Sperma_CUB_dom_sf"/>
</dbReference>
<organism evidence="2 3">
    <name type="scientific">Batillaria attramentaria</name>
    <dbReference type="NCBI Taxonomy" id="370345"/>
    <lineage>
        <taxon>Eukaryota</taxon>
        <taxon>Metazoa</taxon>
        <taxon>Spiralia</taxon>
        <taxon>Lophotrochozoa</taxon>
        <taxon>Mollusca</taxon>
        <taxon>Gastropoda</taxon>
        <taxon>Caenogastropoda</taxon>
        <taxon>Sorbeoconcha</taxon>
        <taxon>Cerithioidea</taxon>
        <taxon>Batillariidae</taxon>
        <taxon>Batillaria</taxon>
    </lineage>
</organism>
<dbReference type="Proteomes" id="UP001519460">
    <property type="component" value="Unassembled WGS sequence"/>
</dbReference>
<feature type="region of interest" description="Disordered" evidence="1">
    <location>
        <begin position="115"/>
        <end position="143"/>
    </location>
</feature>
<dbReference type="EMBL" id="JACVVK020000062">
    <property type="protein sequence ID" value="KAK7496985.1"/>
    <property type="molecule type" value="Genomic_DNA"/>
</dbReference>
<evidence type="ECO:0000313" key="2">
    <source>
        <dbReference type="EMBL" id="KAK7496985.1"/>
    </source>
</evidence>
<comment type="caution">
    <text evidence="2">The sequence shown here is derived from an EMBL/GenBank/DDBJ whole genome shotgun (WGS) entry which is preliminary data.</text>
</comment>
<dbReference type="AlphaFoldDB" id="A0ABD0LC76"/>
<protein>
    <recommendedName>
        <fullName evidence="4">CUB domain-containing protein</fullName>
    </recommendedName>
</protein>
<reference evidence="2 3" key="1">
    <citation type="journal article" date="2023" name="Sci. Data">
        <title>Genome assembly of the Korean intertidal mud-creeper Batillaria attramentaria.</title>
        <authorList>
            <person name="Patra A.K."/>
            <person name="Ho P.T."/>
            <person name="Jun S."/>
            <person name="Lee S.J."/>
            <person name="Kim Y."/>
            <person name="Won Y.J."/>
        </authorList>
    </citation>
    <scope>NUCLEOTIDE SEQUENCE [LARGE SCALE GENOMIC DNA]</scope>
    <source>
        <strain evidence="2">Wonlab-2016</strain>
    </source>
</reference>
<gene>
    <name evidence="2" type="ORF">BaRGS_00011721</name>
</gene>
<dbReference type="Gene3D" id="2.60.120.290">
    <property type="entry name" value="Spermadhesin, CUB domain"/>
    <property type="match status" value="1"/>
</dbReference>
<name>A0ABD0LC76_9CAEN</name>
<proteinExistence type="predicted"/>
<accession>A0ABD0LC76</accession>